<proteinExistence type="predicted"/>
<evidence type="ECO:0000256" key="2">
    <source>
        <dbReference type="SAM" id="Phobius"/>
    </source>
</evidence>
<dbReference type="InterPro" id="IPR056230">
    <property type="entry name" value="TMEM62_C"/>
</dbReference>
<feature type="region of interest" description="Disordered" evidence="1">
    <location>
        <begin position="32"/>
        <end position="60"/>
    </location>
</feature>
<evidence type="ECO:0008006" key="9">
    <source>
        <dbReference type="Google" id="ProtNLM"/>
    </source>
</evidence>
<dbReference type="AlphaFoldDB" id="A0A922JDU1"/>
<dbReference type="Pfam" id="PF24394">
    <property type="entry name" value="TMEM62_C"/>
    <property type="match status" value="1"/>
</dbReference>
<feature type="chain" id="PRO_5037379386" description="Calcineurin-like phosphoesterase domain-containing protein" evidence="3">
    <location>
        <begin position="26"/>
        <end position="758"/>
    </location>
</feature>
<gene>
    <name evidence="7" type="ORF">I3842_07G085000</name>
</gene>
<evidence type="ECO:0000313" key="8">
    <source>
        <dbReference type="Proteomes" id="UP000811246"/>
    </source>
</evidence>
<keyword evidence="2" id="KW-0472">Membrane</keyword>
<dbReference type="Proteomes" id="UP000811246">
    <property type="component" value="Chromosome 7"/>
</dbReference>
<reference evidence="7" key="1">
    <citation type="submission" date="2021-01" db="EMBL/GenBank/DDBJ databases">
        <authorList>
            <person name="Lovell J.T."/>
            <person name="Bentley N."/>
            <person name="Bhattarai G."/>
            <person name="Jenkins J.W."/>
            <person name="Sreedasyam A."/>
            <person name="Alarcon Y."/>
            <person name="Bock C."/>
            <person name="Boston L."/>
            <person name="Carlson J."/>
            <person name="Cervantes K."/>
            <person name="Clermont K."/>
            <person name="Krom N."/>
            <person name="Kubenka K."/>
            <person name="Mamidi S."/>
            <person name="Mattison C."/>
            <person name="Monteros M."/>
            <person name="Pisani C."/>
            <person name="Plott C."/>
            <person name="Rajasekar S."/>
            <person name="Rhein H.S."/>
            <person name="Rohla C."/>
            <person name="Song M."/>
            <person name="Hilaire R.S."/>
            <person name="Shu S."/>
            <person name="Wells L."/>
            <person name="Wang X."/>
            <person name="Webber J."/>
            <person name="Heerema R.J."/>
            <person name="Klein P."/>
            <person name="Conner P."/>
            <person name="Grauke L."/>
            <person name="Grimwood J."/>
            <person name="Schmutz J."/>
            <person name="Randall J.J."/>
        </authorList>
    </citation>
    <scope>NUCLEOTIDE SEQUENCE</scope>
    <source>
        <tissue evidence="7">Leaf</tissue>
    </source>
</reference>
<feature type="domain" description="TMEM62 Ig-like" evidence="5">
    <location>
        <begin position="372"/>
        <end position="499"/>
    </location>
</feature>
<name>A0A922JDU1_CARIL</name>
<keyword evidence="2" id="KW-0812">Transmembrane</keyword>
<dbReference type="PANTHER" id="PTHR14795">
    <property type="entry name" value="HELICASE RELATED"/>
    <property type="match status" value="1"/>
</dbReference>
<dbReference type="PANTHER" id="PTHR14795:SF0">
    <property type="entry name" value="TRANSMEMBRANE PROTEIN 62"/>
    <property type="match status" value="1"/>
</dbReference>
<organism evidence="7 8">
    <name type="scientific">Carya illinoinensis</name>
    <name type="common">Pecan</name>
    <dbReference type="NCBI Taxonomy" id="32201"/>
    <lineage>
        <taxon>Eukaryota</taxon>
        <taxon>Viridiplantae</taxon>
        <taxon>Streptophyta</taxon>
        <taxon>Embryophyta</taxon>
        <taxon>Tracheophyta</taxon>
        <taxon>Spermatophyta</taxon>
        <taxon>Magnoliopsida</taxon>
        <taxon>eudicotyledons</taxon>
        <taxon>Gunneridae</taxon>
        <taxon>Pentapetalae</taxon>
        <taxon>rosids</taxon>
        <taxon>fabids</taxon>
        <taxon>Fagales</taxon>
        <taxon>Juglandaceae</taxon>
        <taxon>Carya</taxon>
    </lineage>
</organism>
<feature type="domain" description="Calcineurin-like phosphoesterase" evidence="4">
    <location>
        <begin position="72"/>
        <end position="289"/>
    </location>
</feature>
<dbReference type="Pfam" id="PF24384">
    <property type="entry name" value="Ig_TMM62"/>
    <property type="match status" value="1"/>
</dbReference>
<dbReference type="EMBL" id="CM031831">
    <property type="protein sequence ID" value="KAG6703433.1"/>
    <property type="molecule type" value="Genomic_DNA"/>
</dbReference>
<feature type="transmembrane region" description="Helical" evidence="2">
    <location>
        <begin position="734"/>
        <end position="753"/>
    </location>
</feature>
<keyword evidence="2" id="KW-1133">Transmembrane helix</keyword>
<feature type="transmembrane region" description="Helical" evidence="2">
    <location>
        <begin position="520"/>
        <end position="538"/>
    </location>
</feature>
<evidence type="ECO:0000313" key="7">
    <source>
        <dbReference type="EMBL" id="KAG6703433.1"/>
    </source>
</evidence>
<dbReference type="InterPro" id="IPR056229">
    <property type="entry name" value="Ig_TMM62"/>
</dbReference>
<sequence length="758" mass="85912">MGNLILNLTMLLFLTTATLPSICHATRTIEEGGGDDLSSSSSSSSSKSSSNSNEKNDRRVIHVKGGPESVIWVVQLSDLHFSVHHPERALDFKNVVGPVLSVIKPSLVLITGDLTDGKSKDLLTMKQNEEEWVEYRNIMEDVISRSGLDKSIFFDVRGNHDNFAVPTVGGAFDFFSKYSINGQLGRSRNVNSITLQTGGQKYLFVGFDSTMSVGLRGPTNLFGHPTDQLLEELDLELSQWNSQSTKSVTKISFGHFPLSFSASSYSGKSLKDIFLKHSLSAYLCGHLHTRFGKNLKRHHQSSHHFLSLPKFFQLNIHQKSSESPVNCSPGAPPIEEFWEWEMGDWRKSRAMRVLAIDRGHVSYVDIDFKLGAKETIILPTFPLDSRLMSTSSSHQKYECQVMLPSSYDSVRAMVFSVYQVVSVTTRIYDTSPGNLVVVMETPMTKLVDNSSRGDLYAALWNYKAFEDPSPDRFWLQIEATDILGRSTLTELRPFSVNGLSGKLSWTWTEFLVMGCQWATLYYPILWSALYFMFSILLIPKALSIFSKKQYTCKNFIANKGFINGTVWILQELCRVAIVWYGMLGYLLHLILFPWFYGRVLTDGDERGYMTYMGWVVTNIDGRGKHDYAGCPDIMVVVLPHLFFVVFPAILIAAALAAERGIYREHFRSCSGKKEDDYDQGRRRSLLYNYGCGGSKFHFGDRWIRKVLFVVLLVICWKHFKNCWALVKAYEMNPLIHFPGYSLSIPLLLAYTVYKTRNV</sequence>
<comment type="caution">
    <text evidence="7">The sequence shown here is derived from an EMBL/GenBank/DDBJ whole genome shotgun (WGS) entry which is preliminary data.</text>
</comment>
<feature type="signal peptide" evidence="3">
    <location>
        <begin position="1"/>
        <end position="25"/>
    </location>
</feature>
<feature type="transmembrane region" description="Helical" evidence="2">
    <location>
        <begin position="633"/>
        <end position="657"/>
    </location>
</feature>
<feature type="transmembrane region" description="Helical" evidence="2">
    <location>
        <begin position="702"/>
        <end position="719"/>
    </location>
</feature>
<accession>A0A922JDU1</accession>
<feature type="domain" description="TMEM62 C-terminal" evidence="6">
    <location>
        <begin position="522"/>
        <end position="738"/>
    </location>
</feature>
<dbReference type="InterPro" id="IPR004843">
    <property type="entry name" value="Calcineurin-like_PHP"/>
</dbReference>
<evidence type="ECO:0000259" key="6">
    <source>
        <dbReference type="Pfam" id="PF24394"/>
    </source>
</evidence>
<evidence type="ECO:0000259" key="5">
    <source>
        <dbReference type="Pfam" id="PF24384"/>
    </source>
</evidence>
<evidence type="ECO:0000256" key="3">
    <source>
        <dbReference type="SAM" id="SignalP"/>
    </source>
</evidence>
<evidence type="ECO:0000256" key="1">
    <source>
        <dbReference type="SAM" id="MobiDB-lite"/>
    </source>
</evidence>
<feature type="transmembrane region" description="Helical" evidence="2">
    <location>
        <begin position="577"/>
        <end position="596"/>
    </location>
</feature>
<protein>
    <recommendedName>
        <fullName evidence="9">Calcineurin-like phosphoesterase domain-containing protein</fullName>
    </recommendedName>
</protein>
<feature type="compositionally biased region" description="Low complexity" evidence="1">
    <location>
        <begin position="38"/>
        <end position="53"/>
    </location>
</feature>
<keyword evidence="3" id="KW-0732">Signal</keyword>
<evidence type="ECO:0000259" key="4">
    <source>
        <dbReference type="Pfam" id="PF00149"/>
    </source>
</evidence>
<dbReference type="GO" id="GO:0016787">
    <property type="term" value="F:hydrolase activity"/>
    <property type="evidence" value="ECO:0007669"/>
    <property type="project" value="InterPro"/>
</dbReference>
<dbReference type="Pfam" id="PF00149">
    <property type="entry name" value="Metallophos"/>
    <property type="match status" value="1"/>
</dbReference>